<dbReference type="Pfam" id="PF13649">
    <property type="entry name" value="Methyltransf_25"/>
    <property type="match status" value="1"/>
</dbReference>
<dbReference type="EMBL" id="JBHRUJ010000004">
    <property type="protein sequence ID" value="MFC3210094.1"/>
    <property type="molecule type" value="Genomic_DNA"/>
</dbReference>
<dbReference type="PANTHER" id="PTHR43861">
    <property type="entry name" value="TRANS-ACONITATE 2-METHYLTRANSFERASE-RELATED"/>
    <property type="match status" value="1"/>
</dbReference>
<dbReference type="CDD" id="cd02440">
    <property type="entry name" value="AdoMet_MTases"/>
    <property type="match status" value="1"/>
</dbReference>
<keyword evidence="5" id="KW-1185">Reference proteome</keyword>
<comment type="caution">
    <text evidence="4">The sequence shown here is derived from an EMBL/GenBank/DDBJ whole genome shotgun (WGS) entry which is preliminary data.</text>
</comment>
<dbReference type="GO" id="GO:0102208">
    <property type="term" value="F:2-polyprenyl-6-hydroxyphenol methylase activity"/>
    <property type="evidence" value="ECO:0007669"/>
    <property type="project" value="UniProtKB-EC"/>
</dbReference>
<dbReference type="EC" id="2.1.1.222" evidence="4"/>
<evidence type="ECO:0000259" key="3">
    <source>
        <dbReference type="Pfam" id="PF13649"/>
    </source>
</evidence>
<protein>
    <submittedName>
        <fullName evidence="4">Class I SAM-dependent methyltransferase</fullName>
        <ecNumber evidence="4">2.1.1.222</ecNumber>
        <ecNumber evidence="4">2.1.1.64</ecNumber>
    </submittedName>
</protein>
<dbReference type="GO" id="GO:0032259">
    <property type="term" value="P:methylation"/>
    <property type="evidence" value="ECO:0007669"/>
    <property type="project" value="UniProtKB-KW"/>
</dbReference>
<keyword evidence="2 4" id="KW-0808">Transferase</keyword>
<evidence type="ECO:0000256" key="2">
    <source>
        <dbReference type="ARBA" id="ARBA00022679"/>
    </source>
</evidence>
<evidence type="ECO:0000313" key="4">
    <source>
        <dbReference type="EMBL" id="MFC3210094.1"/>
    </source>
</evidence>
<dbReference type="InterPro" id="IPR029063">
    <property type="entry name" value="SAM-dependent_MTases_sf"/>
</dbReference>
<feature type="domain" description="Methyltransferase" evidence="3">
    <location>
        <begin position="42"/>
        <end position="130"/>
    </location>
</feature>
<accession>A0ABV7KKX9</accession>
<dbReference type="SUPFAM" id="SSF53335">
    <property type="entry name" value="S-adenosyl-L-methionine-dependent methyltransferases"/>
    <property type="match status" value="1"/>
</dbReference>
<organism evidence="4 5">
    <name type="scientific">Planomicrobium okeanokoites</name>
    <name type="common">Planococcus okeanokoites</name>
    <name type="synonym">Flavobacterium okeanokoites</name>
    <dbReference type="NCBI Taxonomy" id="244"/>
    <lineage>
        <taxon>Bacteria</taxon>
        <taxon>Bacillati</taxon>
        <taxon>Bacillota</taxon>
        <taxon>Bacilli</taxon>
        <taxon>Bacillales</taxon>
        <taxon>Caryophanaceae</taxon>
        <taxon>Planomicrobium</taxon>
    </lineage>
</organism>
<keyword evidence="1 4" id="KW-0489">Methyltransferase</keyword>
<name>A0ABV7KKX9_PLAOK</name>
<sequence>MKLYNELASWWPLMSPHTEYEEEAELYLEIIRRYHPDIQKAVEFGSGGGSNAFYLKRNFSMTLTDLSPEMLEVSRELNPDCEHIQGDMRYLDLGDEFDLVFIHDAITHFTDKADLLEVMQNAKKHLNEKGILMIMTDQFEETFKPVTDHGGIDQAKRGMRYLEWTYDTDPDDHKTETEYVYVLRNEDGGIAREFDRSESGLFSMPEWEELLAQAGFQAHFERVEYTEVEGNYFAIVATQL</sequence>
<dbReference type="PANTHER" id="PTHR43861:SF1">
    <property type="entry name" value="TRANS-ACONITATE 2-METHYLTRANSFERASE"/>
    <property type="match status" value="1"/>
</dbReference>
<dbReference type="InterPro" id="IPR041698">
    <property type="entry name" value="Methyltransf_25"/>
</dbReference>
<dbReference type="Gene3D" id="2.20.130.10">
    <property type="entry name" value="CAC2371-like domains"/>
    <property type="match status" value="1"/>
</dbReference>
<dbReference type="EC" id="2.1.1.64" evidence="4"/>
<evidence type="ECO:0000256" key="1">
    <source>
        <dbReference type="ARBA" id="ARBA00022603"/>
    </source>
</evidence>
<dbReference type="Gene3D" id="3.40.50.150">
    <property type="entry name" value="Vaccinia Virus protein VP39"/>
    <property type="match status" value="1"/>
</dbReference>
<gene>
    <name evidence="4" type="ORF">ACFOEJ_03275</name>
</gene>
<dbReference type="GO" id="GO:0061542">
    <property type="term" value="F:3-demethylubiquinol 3-O-methyltransferase activity"/>
    <property type="evidence" value="ECO:0007669"/>
    <property type="project" value="UniProtKB-EC"/>
</dbReference>
<proteinExistence type="predicted"/>
<evidence type="ECO:0000313" key="5">
    <source>
        <dbReference type="Proteomes" id="UP001595625"/>
    </source>
</evidence>
<dbReference type="Proteomes" id="UP001595625">
    <property type="component" value="Unassembled WGS sequence"/>
</dbReference>
<dbReference type="RefSeq" id="WP_117313279.1">
    <property type="nucleotide sequence ID" value="NZ_JBHRUJ010000004.1"/>
</dbReference>
<reference evidence="5" key="1">
    <citation type="journal article" date="2019" name="Int. J. Syst. Evol. Microbiol.">
        <title>The Global Catalogue of Microorganisms (GCM) 10K type strain sequencing project: providing services to taxonomists for standard genome sequencing and annotation.</title>
        <authorList>
            <consortium name="The Broad Institute Genomics Platform"/>
            <consortium name="The Broad Institute Genome Sequencing Center for Infectious Disease"/>
            <person name="Wu L."/>
            <person name="Ma J."/>
        </authorList>
    </citation>
    <scope>NUCLEOTIDE SEQUENCE [LARGE SCALE GENOMIC DNA]</scope>
    <source>
        <strain evidence="5">CCM 320</strain>
    </source>
</reference>